<dbReference type="AlphaFoldDB" id="A0A445CKE5"/>
<evidence type="ECO:0000313" key="4">
    <source>
        <dbReference type="Proteomes" id="UP000289738"/>
    </source>
</evidence>
<evidence type="ECO:0008006" key="5">
    <source>
        <dbReference type="Google" id="ProtNLM"/>
    </source>
</evidence>
<evidence type="ECO:0000313" key="3">
    <source>
        <dbReference type="EMBL" id="RYR51400.1"/>
    </source>
</evidence>
<reference evidence="3 4" key="1">
    <citation type="submission" date="2019-01" db="EMBL/GenBank/DDBJ databases">
        <title>Sequencing of cultivated peanut Arachis hypogaea provides insights into genome evolution and oil improvement.</title>
        <authorList>
            <person name="Chen X."/>
        </authorList>
    </citation>
    <scope>NUCLEOTIDE SEQUENCE [LARGE SCALE GENOMIC DNA]</scope>
    <source>
        <strain evidence="4">cv. Fuhuasheng</strain>
        <tissue evidence="3">Leaves</tissue>
    </source>
</reference>
<accession>A0A445CKE5</accession>
<keyword evidence="4" id="KW-1185">Reference proteome</keyword>
<evidence type="ECO:0000256" key="1">
    <source>
        <dbReference type="ARBA" id="ARBA00022614"/>
    </source>
</evidence>
<dbReference type="EMBL" id="SDMP01000006">
    <property type="protein sequence ID" value="RYR51400.1"/>
    <property type="molecule type" value="Genomic_DNA"/>
</dbReference>
<sequence length="295" mass="33871">MTIQDFFLLRALYSQVSESVFTMNLVDEGLIQTMGSLEKVLDEGREILARLNSHSMLCLDWWTESHMHDLMRDMANDIAKGRFMLRCGKKLDNVPEMQEWAPHLEKVSLMENFIKEIPDCPQLSTLNFSSNMIRYIPDCFFYRLEALTLLDLSYNNELTSLPNSLSSLRCLKSLLLQGCSSLQSVPPLENLQELSRLVISWTSIKEVPDGLEVLTKLRWLDLSYNRKLVCVEWSVIFGLTNVQYLNLSQTSITGEVEIVHGMMSRLEYFVGSFQVAKNLADFVENILNRDGGTMF</sequence>
<dbReference type="STRING" id="3818.A0A445CKE5"/>
<comment type="caution">
    <text evidence="3">The sequence shown here is derived from an EMBL/GenBank/DDBJ whole genome shotgun (WGS) entry which is preliminary data.</text>
</comment>
<protein>
    <recommendedName>
        <fullName evidence="5">Disease resistance protein</fullName>
    </recommendedName>
</protein>
<dbReference type="InterPro" id="IPR001611">
    <property type="entry name" value="Leu-rich_rpt"/>
</dbReference>
<keyword evidence="1" id="KW-0433">Leucine-rich repeat</keyword>
<dbReference type="PANTHER" id="PTHR48051:SF25">
    <property type="entry name" value="LEUCINE RICH REPEAT PROTEIN"/>
    <property type="match status" value="1"/>
</dbReference>
<dbReference type="InterPro" id="IPR050216">
    <property type="entry name" value="LRR_domain-containing"/>
</dbReference>
<dbReference type="Pfam" id="PF13855">
    <property type="entry name" value="LRR_8"/>
    <property type="match status" value="2"/>
</dbReference>
<dbReference type="SUPFAM" id="SSF52058">
    <property type="entry name" value="L domain-like"/>
    <property type="match status" value="1"/>
</dbReference>
<dbReference type="PANTHER" id="PTHR48051">
    <property type="match status" value="1"/>
</dbReference>
<dbReference type="GO" id="GO:0005737">
    <property type="term" value="C:cytoplasm"/>
    <property type="evidence" value="ECO:0007669"/>
    <property type="project" value="TreeGrafter"/>
</dbReference>
<gene>
    <name evidence="3" type="ORF">Ahy_A06g026410</name>
</gene>
<dbReference type="InterPro" id="IPR032675">
    <property type="entry name" value="LRR_dom_sf"/>
</dbReference>
<dbReference type="Gene3D" id="3.80.10.10">
    <property type="entry name" value="Ribonuclease Inhibitor"/>
    <property type="match status" value="1"/>
</dbReference>
<organism evidence="3 4">
    <name type="scientific">Arachis hypogaea</name>
    <name type="common">Peanut</name>
    <dbReference type="NCBI Taxonomy" id="3818"/>
    <lineage>
        <taxon>Eukaryota</taxon>
        <taxon>Viridiplantae</taxon>
        <taxon>Streptophyta</taxon>
        <taxon>Embryophyta</taxon>
        <taxon>Tracheophyta</taxon>
        <taxon>Spermatophyta</taxon>
        <taxon>Magnoliopsida</taxon>
        <taxon>eudicotyledons</taxon>
        <taxon>Gunneridae</taxon>
        <taxon>Pentapetalae</taxon>
        <taxon>rosids</taxon>
        <taxon>fabids</taxon>
        <taxon>Fabales</taxon>
        <taxon>Fabaceae</taxon>
        <taxon>Papilionoideae</taxon>
        <taxon>50 kb inversion clade</taxon>
        <taxon>dalbergioids sensu lato</taxon>
        <taxon>Dalbergieae</taxon>
        <taxon>Pterocarpus clade</taxon>
        <taxon>Arachis</taxon>
    </lineage>
</organism>
<evidence type="ECO:0000256" key="2">
    <source>
        <dbReference type="ARBA" id="ARBA00022737"/>
    </source>
</evidence>
<dbReference type="Proteomes" id="UP000289738">
    <property type="component" value="Chromosome A06"/>
</dbReference>
<name>A0A445CKE5_ARAHY</name>
<keyword evidence="2" id="KW-0677">Repeat</keyword>
<proteinExistence type="predicted"/>